<keyword evidence="3" id="KW-1185">Reference proteome</keyword>
<sequence length="123" mass="14027">MLVPPDSGEVCHTVRHTVPNGTRPRKGAQRLPHFYNRYACGTRILQDLSSAHRLSSQREYRLSPVEAATSVPKGRDRFGSPRQHHLVFSKFKSVTSRDTHVVSQNKHMNKHTSVGLRVCDWLE</sequence>
<dbReference type="AlphaFoldDB" id="A0A5B7J019"/>
<proteinExistence type="predicted"/>
<name>A0A5B7J019_PORTR</name>
<dbReference type="Proteomes" id="UP000324222">
    <property type="component" value="Unassembled WGS sequence"/>
</dbReference>
<protein>
    <submittedName>
        <fullName evidence="2">Uncharacterized protein</fullName>
    </submittedName>
</protein>
<comment type="caution">
    <text evidence="2">The sequence shown here is derived from an EMBL/GenBank/DDBJ whole genome shotgun (WGS) entry which is preliminary data.</text>
</comment>
<organism evidence="2 3">
    <name type="scientific">Portunus trituberculatus</name>
    <name type="common">Swimming crab</name>
    <name type="synonym">Neptunus trituberculatus</name>
    <dbReference type="NCBI Taxonomy" id="210409"/>
    <lineage>
        <taxon>Eukaryota</taxon>
        <taxon>Metazoa</taxon>
        <taxon>Ecdysozoa</taxon>
        <taxon>Arthropoda</taxon>
        <taxon>Crustacea</taxon>
        <taxon>Multicrustacea</taxon>
        <taxon>Malacostraca</taxon>
        <taxon>Eumalacostraca</taxon>
        <taxon>Eucarida</taxon>
        <taxon>Decapoda</taxon>
        <taxon>Pleocyemata</taxon>
        <taxon>Brachyura</taxon>
        <taxon>Eubrachyura</taxon>
        <taxon>Portunoidea</taxon>
        <taxon>Portunidae</taxon>
        <taxon>Portuninae</taxon>
        <taxon>Portunus</taxon>
    </lineage>
</organism>
<reference evidence="2 3" key="1">
    <citation type="submission" date="2019-05" db="EMBL/GenBank/DDBJ databases">
        <title>Another draft genome of Portunus trituberculatus and its Hox gene families provides insights of decapod evolution.</title>
        <authorList>
            <person name="Jeong J.-H."/>
            <person name="Song I."/>
            <person name="Kim S."/>
            <person name="Choi T."/>
            <person name="Kim D."/>
            <person name="Ryu S."/>
            <person name="Kim W."/>
        </authorList>
    </citation>
    <scope>NUCLEOTIDE SEQUENCE [LARGE SCALE GENOMIC DNA]</scope>
    <source>
        <tissue evidence="2">Muscle</tissue>
    </source>
</reference>
<feature type="region of interest" description="Disordered" evidence="1">
    <location>
        <begin position="58"/>
        <end position="82"/>
    </location>
</feature>
<evidence type="ECO:0000313" key="3">
    <source>
        <dbReference type="Proteomes" id="UP000324222"/>
    </source>
</evidence>
<gene>
    <name evidence="2" type="ORF">E2C01_083028</name>
</gene>
<accession>A0A5B7J019</accession>
<evidence type="ECO:0000256" key="1">
    <source>
        <dbReference type="SAM" id="MobiDB-lite"/>
    </source>
</evidence>
<evidence type="ECO:0000313" key="2">
    <source>
        <dbReference type="EMBL" id="MPC88135.1"/>
    </source>
</evidence>
<dbReference type="EMBL" id="VSRR010076775">
    <property type="protein sequence ID" value="MPC88135.1"/>
    <property type="molecule type" value="Genomic_DNA"/>
</dbReference>